<feature type="compositionally biased region" description="Low complexity" evidence="1">
    <location>
        <begin position="60"/>
        <end position="69"/>
    </location>
</feature>
<evidence type="ECO:0000256" key="1">
    <source>
        <dbReference type="SAM" id="MobiDB-lite"/>
    </source>
</evidence>
<feature type="region of interest" description="Disordered" evidence="1">
    <location>
        <begin position="54"/>
        <end position="105"/>
    </location>
</feature>
<sequence>MLCRSCALQARQGIFLADQREQGAHVRPVLAAGKGESQGEKERAALAPGRRLERAGEFGPGVRPVDVPGDPGGQGEEGAILFRNRRGDRSLDHLPPARRLGDGRQIGADRFPAGLGHAGRQAALRCRKAELVNDAG</sequence>
<accession>A0AA40MJI4</accession>
<dbReference type="Proteomes" id="UP000032274">
    <property type="component" value="Unassembled WGS sequence"/>
</dbReference>
<name>A0AA40MJI4_STAAU</name>
<dbReference type="AlphaFoldDB" id="A0AA40MJI4"/>
<dbReference type="EMBL" id="JXIG01000348">
    <property type="protein sequence ID" value="KIU01442.1"/>
    <property type="molecule type" value="Genomic_DNA"/>
</dbReference>
<evidence type="ECO:0000313" key="2">
    <source>
        <dbReference type="EMBL" id="KIU01442.1"/>
    </source>
</evidence>
<protein>
    <submittedName>
        <fullName evidence="2">Uncharacterized protein</fullName>
    </submittedName>
</protein>
<feature type="non-terminal residue" evidence="2">
    <location>
        <position position="136"/>
    </location>
</feature>
<reference evidence="2 3" key="1">
    <citation type="submission" date="2015-01" db="EMBL/GenBank/DDBJ databases">
        <title>Characterization of Swiss Staphylococcus aureus strains involved in food poisoning.</title>
        <authorList>
            <person name="Crovadore J."/>
            <person name="Chablais R."/>
            <person name="Tonacini J."/>
            <person name="Schnyder B."/>
            <person name="Lefort F."/>
        </authorList>
    </citation>
    <scope>NUCLEOTIDE SEQUENCE [LARGE SCALE GENOMIC DNA]</scope>
    <source>
        <strain evidence="2 3">SA-120</strain>
    </source>
</reference>
<proteinExistence type="predicted"/>
<evidence type="ECO:0000313" key="3">
    <source>
        <dbReference type="Proteomes" id="UP000032274"/>
    </source>
</evidence>
<organism evidence="2 3">
    <name type="scientific">Staphylococcus aureus</name>
    <dbReference type="NCBI Taxonomy" id="1280"/>
    <lineage>
        <taxon>Bacteria</taxon>
        <taxon>Bacillati</taxon>
        <taxon>Bacillota</taxon>
        <taxon>Bacilli</taxon>
        <taxon>Bacillales</taxon>
        <taxon>Staphylococcaceae</taxon>
        <taxon>Staphylococcus</taxon>
    </lineage>
</organism>
<gene>
    <name evidence="2" type="ORF">QU38_01605</name>
</gene>
<comment type="caution">
    <text evidence="2">The sequence shown here is derived from an EMBL/GenBank/DDBJ whole genome shotgun (WGS) entry which is preliminary data.</text>
</comment>